<evidence type="ECO:0000313" key="1">
    <source>
        <dbReference type="EMBL" id="SIO14063.1"/>
    </source>
</evidence>
<proteinExistence type="predicted"/>
<dbReference type="STRING" id="44575.SAMN05216419_101548"/>
<dbReference type="eggNOG" id="ENOG5033AYA">
    <property type="taxonomic scope" value="Bacteria"/>
</dbReference>
<keyword evidence="2" id="KW-1185">Reference proteome</keyword>
<dbReference type="AlphaFoldDB" id="A0A1N6H2N9"/>
<sequence>MSDISPDLIANYYTTHYQVGTDSDRIILRIDQHSEPLSQLFIATNTACAAFISAYNPFSQLRSTEDNLIAHTQLHQLLFQHPKQIIEGMGIDPSGTWPAEKSWLVLGLDLDTAQTIAQQFNQNAIVWSNINAIPKLILLR</sequence>
<evidence type="ECO:0008006" key="3">
    <source>
        <dbReference type="Google" id="ProtNLM"/>
    </source>
</evidence>
<organism evidence="1 2">
    <name type="scientific">Nitrosomonas cryotolerans ATCC 49181</name>
    <dbReference type="NCBI Taxonomy" id="1131553"/>
    <lineage>
        <taxon>Bacteria</taxon>
        <taxon>Pseudomonadati</taxon>
        <taxon>Pseudomonadota</taxon>
        <taxon>Betaproteobacteria</taxon>
        <taxon>Nitrosomonadales</taxon>
        <taxon>Nitrosomonadaceae</taxon>
        <taxon>Nitrosomonas</taxon>
    </lineage>
</organism>
<dbReference type="Proteomes" id="UP000185062">
    <property type="component" value="Unassembled WGS sequence"/>
</dbReference>
<protein>
    <recommendedName>
        <fullName evidence="3">DUF3293 domain-containing protein</fullName>
    </recommendedName>
</protein>
<name>A0A1N6H2N9_9PROT</name>
<reference evidence="1 2" key="1">
    <citation type="submission" date="2016-12" db="EMBL/GenBank/DDBJ databases">
        <authorList>
            <person name="Song W.-J."/>
            <person name="Kurnit D.M."/>
        </authorList>
    </citation>
    <scope>NUCLEOTIDE SEQUENCE [LARGE SCALE GENOMIC DNA]</scope>
    <source>
        <strain evidence="1 2">ATCC 49181</strain>
    </source>
</reference>
<dbReference type="Pfam" id="PF11697">
    <property type="entry name" value="DUF3293"/>
    <property type="match status" value="1"/>
</dbReference>
<dbReference type="EMBL" id="FSRO01000001">
    <property type="protein sequence ID" value="SIO14063.1"/>
    <property type="molecule type" value="Genomic_DNA"/>
</dbReference>
<evidence type="ECO:0000313" key="2">
    <source>
        <dbReference type="Proteomes" id="UP000185062"/>
    </source>
</evidence>
<dbReference type="RefSeq" id="WP_245812897.1">
    <property type="nucleotide sequence ID" value="NZ_FSRO01000001.1"/>
</dbReference>
<dbReference type="InterPro" id="IPR021710">
    <property type="entry name" value="DUF3293"/>
</dbReference>
<gene>
    <name evidence="1" type="ORF">SAMN02743940_0989</name>
</gene>
<accession>A0A1N6H2N9</accession>